<organism evidence="2 3">
    <name type="scientific">Streblomastix strix</name>
    <dbReference type="NCBI Taxonomy" id="222440"/>
    <lineage>
        <taxon>Eukaryota</taxon>
        <taxon>Metamonada</taxon>
        <taxon>Preaxostyla</taxon>
        <taxon>Oxymonadida</taxon>
        <taxon>Streblomastigidae</taxon>
        <taxon>Streblomastix</taxon>
    </lineage>
</organism>
<evidence type="ECO:0000313" key="2">
    <source>
        <dbReference type="EMBL" id="KAA6366120.1"/>
    </source>
</evidence>
<dbReference type="Pfam" id="PF00248">
    <property type="entry name" value="Aldo_ket_red"/>
    <property type="match status" value="1"/>
</dbReference>
<dbReference type="OrthoDB" id="416253at2759"/>
<sequence length="125" mass="14084">MTLSSLADGSKIQALGFGTFLSKPGEVGQAIKVALEVGYRHFDFAYCYMNQKEIGATLAEAFASGKYKREDLFITSKLFNIHHHKEDVLPELKITLADLQLQYLDLYLIHNPLSYVNNGEIFPKN</sequence>
<comment type="caution">
    <text evidence="2">The sequence shown here is derived from an EMBL/GenBank/DDBJ whole genome shotgun (WGS) entry which is preliminary data.</text>
</comment>
<gene>
    <name evidence="2" type="ORF">EZS28_038352</name>
</gene>
<feature type="domain" description="NADP-dependent oxidoreductase" evidence="1">
    <location>
        <begin position="24"/>
        <end position="116"/>
    </location>
</feature>
<dbReference type="InterPro" id="IPR020471">
    <property type="entry name" value="AKR"/>
</dbReference>
<accession>A0A5J4U7E8</accession>
<dbReference type="PRINTS" id="PR00069">
    <property type="entry name" value="ALDKETRDTASE"/>
</dbReference>
<dbReference type="InterPro" id="IPR023210">
    <property type="entry name" value="NADP_OxRdtase_dom"/>
</dbReference>
<dbReference type="EMBL" id="SNRW01019716">
    <property type="protein sequence ID" value="KAA6366120.1"/>
    <property type="molecule type" value="Genomic_DNA"/>
</dbReference>
<feature type="non-terminal residue" evidence="2">
    <location>
        <position position="125"/>
    </location>
</feature>
<dbReference type="SUPFAM" id="SSF51430">
    <property type="entry name" value="NAD(P)-linked oxidoreductase"/>
    <property type="match status" value="1"/>
</dbReference>
<proteinExistence type="predicted"/>
<dbReference type="Proteomes" id="UP000324800">
    <property type="component" value="Unassembled WGS sequence"/>
</dbReference>
<evidence type="ECO:0000259" key="1">
    <source>
        <dbReference type="Pfam" id="PF00248"/>
    </source>
</evidence>
<name>A0A5J4U7E8_9EUKA</name>
<reference evidence="2 3" key="1">
    <citation type="submission" date="2019-03" db="EMBL/GenBank/DDBJ databases">
        <title>Single cell metagenomics reveals metabolic interactions within the superorganism composed of flagellate Streblomastix strix and complex community of Bacteroidetes bacteria on its surface.</title>
        <authorList>
            <person name="Treitli S.C."/>
            <person name="Kolisko M."/>
            <person name="Husnik F."/>
            <person name="Keeling P."/>
            <person name="Hampl V."/>
        </authorList>
    </citation>
    <scope>NUCLEOTIDE SEQUENCE [LARGE SCALE GENOMIC DNA]</scope>
    <source>
        <strain evidence="2">ST1C</strain>
    </source>
</reference>
<dbReference type="PANTHER" id="PTHR11732">
    <property type="entry name" value="ALDO/KETO REDUCTASE"/>
    <property type="match status" value="1"/>
</dbReference>
<evidence type="ECO:0000313" key="3">
    <source>
        <dbReference type="Proteomes" id="UP000324800"/>
    </source>
</evidence>
<dbReference type="Gene3D" id="3.20.20.100">
    <property type="entry name" value="NADP-dependent oxidoreductase domain"/>
    <property type="match status" value="1"/>
</dbReference>
<protein>
    <submittedName>
        <fullName evidence="2">Putative Aldose reductase</fullName>
    </submittedName>
</protein>
<dbReference type="AlphaFoldDB" id="A0A5J4U7E8"/>
<dbReference type="InterPro" id="IPR036812">
    <property type="entry name" value="NAD(P)_OxRdtase_dom_sf"/>
</dbReference>
<dbReference type="GO" id="GO:0016491">
    <property type="term" value="F:oxidoreductase activity"/>
    <property type="evidence" value="ECO:0007669"/>
    <property type="project" value="InterPro"/>
</dbReference>